<evidence type="ECO:0000259" key="7">
    <source>
        <dbReference type="PROSITE" id="PS50850"/>
    </source>
</evidence>
<dbReference type="Proteomes" id="UP001199106">
    <property type="component" value="Unassembled WGS sequence"/>
</dbReference>
<evidence type="ECO:0000256" key="4">
    <source>
        <dbReference type="ARBA" id="ARBA00023136"/>
    </source>
</evidence>
<protein>
    <recommendedName>
        <fullName evidence="7">Major facilitator superfamily (MFS) profile domain-containing protein</fullName>
    </recommendedName>
</protein>
<evidence type="ECO:0000256" key="3">
    <source>
        <dbReference type="ARBA" id="ARBA00022989"/>
    </source>
</evidence>
<proteinExistence type="predicted"/>
<evidence type="ECO:0000313" key="8">
    <source>
        <dbReference type="EMBL" id="KAG9194012.1"/>
    </source>
</evidence>
<feature type="transmembrane region" description="Helical" evidence="6">
    <location>
        <begin position="280"/>
        <end position="298"/>
    </location>
</feature>
<evidence type="ECO:0000313" key="9">
    <source>
        <dbReference type="Proteomes" id="UP001199106"/>
    </source>
</evidence>
<keyword evidence="3 6" id="KW-1133">Transmembrane helix</keyword>
<dbReference type="InterPro" id="IPR036259">
    <property type="entry name" value="MFS_trans_sf"/>
</dbReference>
<keyword evidence="9" id="KW-1185">Reference proteome</keyword>
<feature type="transmembrane region" description="Helical" evidence="6">
    <location>
        <begin position="145"/>
        <end position="165"/>
    </location>
</feature>
<comment type="subcellular location">
    <subcellularLocation>
        <location evidence="1">Membrane</location>
        <topology evidence="1">Multi-pass membrane protein</topology>
    </subcellularLocation>
</comment>
<dbReference type="GO" id="GO:0016020">
    <property type="term" value="C:membrane"/>
    <property type="evidence" value="ECO:0007669"/>
    <property type="project" value="UniProtKB-SubCell"/>
</dbReference>
<dbReference type="PANTHER" id="PTHR42718">
    <property type="entry name" value="MAJOR FACILITATOR SUPERFAMILY MULTIDRUG TRANSPORTER MFSC"/>
    <property type="match status" value="1"/>
</dbReference>
<evidence type="ECO:0000256" key="2">
    <source>
        <dbReference type="ARBA" id="ARBA00022692"/>
    </source>
</evidence>
<dbReference type="PROSITE" id="PS50850">
    <property type="entry name" value="MFS"/>
    <property type="match status" value="1"/>
</dbReference>
<dbReference type="GO" id="GO:0022857">
    <property type="term" value="F:transmembrane transporter activity"/>
    <property type="evidence" value="ECO:0007669"/>
    <property type="project" value="InterPro"/>
</dbReference>
<name>A0AAD4IGB2_9PLEO</name>
<feature type="transmembrane region" description="Helical" evidence="6">
    <location>
        <begin position="352"/>
        <end position="374"/>
    </location>
</feature>
<comment type="caution">
    <text evidence="8">The sequence shown here is derived from an EMBL/GenBank/DDBJ whole genome shotgun (WGS) entry which is preliminary data.</text>
</comment>
<feature type="domain" description="Major facilitator superfamily (MFS) profile" evidence="7">
    <location>
        <begin position="84"/>
        <end position="538"/>
    </location>
</feature>
<feature type="transmembrane region" description="Helical" evidence="6">
    <location>
        <begin position="237"/>
        <end position="259"/>
    </location>
</feature>
<dbReference type="Gene3D" id="1.20.1250.20">
    <property type="entry name" value="MFS general substrate transporter like domains"/>
    <property type="match status" value="2"/>
</dbReference>
<dbReference type="PANTHER" id="PTHR42718:SF11">
    <property type="entry name" value="MAJOR FACILITATOR SUPERFAMILY (MFS) PROFILE DOMAIN-CONTAINING PROTEIN"/>
    <property type="match status" value="1"/>
</dbReference>
<feature type="transmembrane region" description="Helical" evidence="6">
    <location>
        <begin position="171"/>
        <end position="196"/>
    </location>
</feature>
<keyword evidence="4 6" id="KW-0472">Membrane</keyword>
<feature type="transmembrane region" description="Helical" evidence="6">
    <location>
        <begin position="439"/>
        <end position="464"/>
    </location>
</feature>
<reference evidence="8" key="1">
    <citation type="submission" date="2021-07" db="EMBL/GenBank/DDBJ databases">
        <title>Genome Resource of American Ginseng Black Spot Pathogen Alternaria panax.</title>
        <authorList>
            <person name="Qiu C."/>
            <person name="Wang W."/>
            <person name="Liu Z."/>
        </authorList>
    </citation>
    <scope>NUCLEOTIDE SEQUENCE</scope>
    <source>
        <strain evidence="8">BNCC115425</strain>
    </source>
</reference>
<dbReference type="FunFam" id="1.20.1250.20:FF:000447">
    <property type="entry name" value="MFS multidrug transporter, putative"/>
    <property type="match status" value="1"/>
</dbReference>
<dbReference type="InterPro" id="IPR011701">
    <property type="entry name" value="MFS"/>
</dbReference>
<dbReference type="AlphaFoldDB" id="A0AAD4IGB2"/>
<evidence type="ECO:0000256" key="1">
    <source>
        <dbReference type="ARBA" id="ARBA00004141"/>
    </source>
</evidence>
<feature type="transmembrane region" description="Helical" evidence="6">
    <location>
        <begin position="81"/>
        <end position="99"/>
    </location>
</feature>
<feature type="transmembrane region" description="Helical" evidence="6">
    <location>
        <begin position="119"/>
        <end position="138"/>
    </location>
</feature>
<gene>
    <name evidence="8" type="ORF">G6011_04047</name>
</gene>
<feature type="transmembrane region" description="Helical" evidence="6">
    <location>
        <begin position="476"/>
        <end position="495"/>
    </location>
</feature>
<feature type="transmembrane region" description="Helical" evidence="6">
    <location>
        <begin position="208"/>
        <end position="231"/>
    </location>
</feature>
<dbReference type="EMBL" id="JAANER010000002">
    <property type="protein sequence ID" value="KAG9194012.1"/>
    <property type="molecule type" value="Genomic_DNA"/>
</dbReference>
<evidence type="ECO:0000256" key="6">
    <source>
        <dbReference type="SAM" id="Phobius"/>
    </source>
</evidence>
<feature type="transmembrane region" description="Helical" evidence="6">
    <location>
        <begin position="515"/>
        <end position="534"/>
    </location>
</feature>
<feature type="region of interest" description="Disordered" evidence="5">
    <location>
        <begin position="1"/>
        <end position="65"/>
    </location>
</feature>
<feature type="transmembrane region" description="Helical" evidence="6">
    <location>
        <begin position="310"/>
        <end position="331"/>
    </location>
</feature>
<accession>A0AAD4IGB2</accession>
<feature type="compositionally biased region" description="Polar residues" evidence="5">
    <location>
        <begin position="16"/>
        <end position="44"/>
    </location>
</feature>
<dbReference type="InterPro" id="IPR020846">
    <property type="entry name" value="MFS_dom"/>
</dbReference>
<feature type="transmembrane region" description="Helical" evidence="6">
    <location>
        <begin position="414"/>
        <end position="433"/>
    </location>
</feature>
<dbReference type="Pfam" id="PF07690">
    <property type="entry name" value="MFS_1"/>
    <property type="match status" value="1"/>
</dbReference>
<evidence type="ECO:0000256" key="5">
    <source>
        <dbReference type="SAM" id="MobiDB-lite"/>
    </source>
</evidence>
<dbReference type="SUPFAM" id="SSF103473">
    <property type="entry name" value="MFS general substrate transporter"/>
    <property type="match status" value="1"/>
</dbReference>
<sequence>MTTATPHTKQLIMDNTMMNDTTPSNTTMKPTSQTSSDMTPNASSLPGKIEEANHPRGSYTPSDIERLGRERPSAFRSLPHELGFCFALLGSMFVAEYMISGFNILLPDLTEALHIPSNAQTWPASVFSLVTGAFLLPFGRLADMFGGYVVFCSGLAWFLVWSIIAGFSQNYVMLIVCRALQGFGPAAFLPSGIMLLGSIYRPGPRKNLVFSLYGAFAPVGFFTGIFFAGVAAQFTTWGWFFWIGSVILAIVAVASYLCIPHPKEEKEKAKQEGKVVKIDWWGTATVVPGLVLVVFALTDGSHAPQGWATPYIPVTFVIGWIFLGAFVYIEGWVAEQPLLPPDLFRVKGMKPLALALFFQYGTFGIFIFYASFYIEQVVGASPLLTAAWFTPMCVGGLILATIGGLVLHLLPGRILLLISGVAYILSTLLFAVVPVHFNYWAYIFPAMICATLGIDITYNVSNIFITTSLPKARQGLAGSFMNSLLFLGIAVFLSFADLAVSETEERGQRGSYKVAFWLATALAGVGVIIMFLGVKIGKAESELTIEEREELENELERRNTNE</sequence>
<feature type="transmembrane region" description="Helical" evidence="6">
    <location>
        <begin position="386"/>
        <end position="407"/>
    </location>
</feature>
<organism evidence="8 9">
    <name type="scientific">Alternaria panax</name>
    <dbReference type="NCBI Taxonomy" id="48097"/>
    <lineage>
        <taxon>Eukaryota</taxon>
        <taxon>Fungi</taxon>
        <taxon>Dikarya</taxon>
        <taxon>Ascomycota</taxon>
        <taxon>Pezizomycotina</taxon>
        <taxon>Dothideomycetes</taxon>
        <taxon>Pleosporomycetidae</taxon>
        <taxon>Pleosporales</taxon>
        <taxon>Pleosporineae</taxon>
        <taxon>Pleosporaceae</taxon>
        <taxon>Alternaria</taxon>
        <taxon>Alternaria sect. Panax</taxon>
    </lineage>
</organism>
<keyword evidence="2 6" id="KW-0812">Transmembrane</keyword>